<feature type="domain" description="SET" evidence="1">
    <location>
        <begin position="31"/>
        <end position="285"/>
    </location>
</feature>
<dbReference type="GeneID" id="41985313"/>
<evidence type="ECO:0000313" key="3">
    <source>
        <dbReference type="Proteomes" id="UP000431533"/>
    </source>
</evidence>
<evidence type="ECO:0000259" key="1">
    <source>
        <dbReference type="PROSITE" id="PS50280"/>
    </source>
</evidence>
<dbReference type="InterPro" id="IPR050600">
    <property type="entry name" value="SETD3_SETD6_MTase"/>
</dbReference>
<dbReference type="Proteomes" id="UP000431533">
    <property type="component" value="Unassembled WGS sequence"/>
</dbReference>
<dbReference type="InterPro" id="IPR046341">
    <property type="entry name" value="SET_dom_sf"/>
</dbReference>
<keyword evidence="2" id="KW-0808">Transferase</keyword>
<dbReference type="PROSITE" id="PS50280">
    <property type="entry name" value="SET"/>
    <property type="match status" value="1"/>
</dbReference>
<dbReference type="PANTHER" id="PTHR13271">
    <property type="entry name" value="UNCHARACTERIZED PUTATIVE METHYLTRANSFERASE"/>
    <property type="match status" value="1"/>
</dbReference>
<dbReference type="GO" id="GO:0016279">
    <property type="term" value="F:protein-lysine N-methyltransferase activity"/>
    <property type="evidence" value="ECO:0007669"/>
    <property type="project" value="TreeGrafter"/>
</dbReference>
<organism evidence="2 3">
    <name type="scientific">Lachnellula hyalina</name>
    <dbReference type="NCBI Taxonomy" id="1316788"/>
    <lineage>
        <taxon>Eukaryota</taxon>
        <taxon>Fungi</taxon>
        <taxon>Dikarya</taxon>
        <taxon>Ascomycota</taxon>
        <taxon>Pezizomycotina</taxon>
        <taxon>Leotiomycetes</taxon>
        <taxon>Helotiales</taxon>
        <taxon>Lachnaceae</taxon>
        <taxon>Lachnellula</taxon>
    </lineage>
</organism>
<proteinExistence type="predicted"/>
<dbReference type="EMBL" id="QGMH01000093">
    <property type="protein sequence ID" value="TVY25525.1"/>
    <property type="molecule type" value="Genomic_DNA"/>
</dbReference>
<evidence type="ECO:0000313" key="2">
    <source>
        <dbReference type="EMBL" id="TVY25525.1"/>
    </source>
</evidence>
<dbReference type="RefSeq" id="XP_031004313.1">
    <property type="nucleotide sequence ID" value="XM_031150065.1"/>
</dbReference>
<keyword evidence="2" id="KW-0489">Methyltransferase</keyword>
<dbReference type="InterPro" id="IPR001214">
    <property type="entry name" value="SET_dom"/>
</dbReference>
<protein>
    <submittedName>
        <fullName evidence="2">Ribosomal lysine N-methyltransferase</fullName>
    </submittedName>
</protein>
<comment type="caution">
    <text evidence="2">The sequence shown here is derived from an EMBL/GenBank/DDBJ whole genome shotgun (WGS) entry which is preliminary data.</text>
</comment>
<dbReference type="OrthoDB" id="42889at2759"/>
<keyword evidence="3" id="KW-1185">Reference proteome</keyword>
<name>A0A8H8TYL9_9HELO</name>
<dbReference type="AlphaFoldDB" id="A0A8H8TYL9"/>
<dbReference type="SUPFAM" id="SSF82199">
    <property type="entry name" value="SET domain"/>
    <property type="match status" value="1"/>
</dbReference>
<feature type="non-terminal residue" evidence="2">
    <location>
        <position position="711"/>
    </location>
</feature>
<dbReference type="Gene3D" id="3.90.1410.10">
    <property type="entry name" value="set domain protein methyltransferase, domain 1"/>
    <property type="match status" value="1"/>
</dbReference>
<dbReference type="GO" id="GO:0005634">
    <property type="term" value="C:nucleus"/>
    <property type="evidence" value="ECO:0007669"/>
    <property type="project" value="TreeGrafter"/>
</dbReference>
<dbReference type="GO" id="GO:0032259">
    <property type="term" value="P:methylation"/>
    <property type="evidence" value="ECO:0007669"/>
    <property type="project" value="UniProtKB-KW"/>
</dbReference>
<dbReference type="PANTHER" id="PTHR13271:SF146">
    <property type="entry name" value="SET DOMAIN-CONTAINING PROTEIN"/>
    <property type="match status" value="1"/>
</dbReference>
<sequence length="711" mass="81500">FCFLLRTMSQHNPEIEGLLQWAKSNNSSLHPSVEIFQDAVTGLSFKAVKNVPPGTNLVSCSYQITLSYLNVAQISSEFECHGSQQFPSEFIDALSSEDPNIIGHFFLIQQFLMGADSFWWSYIRLLPQPEQPETLALPVWWPEADRKFLEGTNAEPPLVKRQELWKDEWNRAIAILKQQSGHWEDYSYLLYQWAATIFGTRSFRPSLTIPAELFEHAQTSQNNNKDLILDHVRHDKFSVLLPVLDIGNHNGINAVTWTKDPKAGKFGLCTRDRVQQGSQIFNYYGNKSNSELLVGYGFTLPNLENDTVNLKLTPPAKAAQLRRTQISHASIHKYQPGEEFMFMVRRQSHVGRVDGGLLELEFFSAGLFDTMACMMANARERQFITENPDYSVEKDSAVFEGPLARNVMCILRVLSDKLNYDFRRIRGIGATLSEPQNSNQTMALDYRSRQLDVLKEALTPISKRLQSAASFSSLCQHPHHNQPPTYVEGSLRQMHTNIELLSLECAFSWMQINYPDVYDAVVKIISEDQEEPLPLNWVVLVVDWDHTYWTIWIYLVWVLWAEEDIAFQLRHASLSTWLIELNTYFVDEKNLGQPFSTFYADNSEQDTINHTIREITHLPRFDSTRLWLEAEGPSSEALRNFASLVVREETVPARFDMQNVEGAAVEQKMLVVSKRKEPLRVSLDKPWTQFFIKDPGYSPTSPSGCNPARLV</sequence>
<gene>
    <name evidence="2" type="primary">set10</name>
    <name evidence="2" type="ORF">LHYA1_G005115</name>
</gene>
<accession>A0A8H8TYL9</accession>
<reference evidence="2 3" key="1">
    <citation type="submission" date="2018-05" db="EMBL/GenBank/DDBJ databases">
        <title>Genome sequencing and assembly of the regulated plant pathogen Lachnellula willkommii and related sister species for the development of diagnostic species identification markers.</title>
        <authorList>
            <person name="Giroux E."/>
            <person name="Bilodeau G."/>
        </authorList>
    </citation>
    <scope>NUCLEOTIDE SEQUENCE [LARGE SCALE GENOMIC DNA]</scope>
    <source>
        <strain evidence="2 3">CBS 185.66</strain>
    </source>
</reference>